<gene>
    <name evidence="1" type="ORF">CRE_09353</name>
</gene>
<accession>E3LIC9</accession>
<dbReference type="Proteomes" id="UP000008281">
    <property type="component" value="Unassembled WGS sequence"/>
</dbReference>
<organism evidence="2">
    <name type="scientific">Caenorhabditis remanei</name>
    <name type="common">Caenorhabditis vulgaris</name>
    <dbReference type="NCBI Taxonomy" id="31234"/>
    <lineage>
        <taxon>Eukaryota</taxon>
        <taxon>Metazoa</taxon>
        <taxon>Ecdysozoa</taxon>
        <taxon>Nematoda</taxon>
        <taxon>Chromadorea</taxon>
        <taxon>Rhabditida</taxon>
        <taxon>Rhabditina</taxon>
        <taxon>Rhabditomorpha</taxon>
        <taxon>Rhabditoidea</taxon>
        <taxon>Rhabditidae</taxon>
        <taxon>Peloderinae</taxon>
        <taxon>Caenorhabditis</taxon>
    </lineage>
</organism>
<sequence>MPDSASTKHQSGVFNIPLENDIVLEWKYRRERTADKAISYNSFKILTTIMMMVMFFCWTIRFLELNSFLLQCRLCYIYGFVAALILINLFFERRRIEEEFSAKNQNVKRGYKQRIVSLKEKSRVLDKKECVWETVFIAVCLFFAWTGLAFRYAQNEKENYSAKAALLGLHSVILFVDRISKIVITFADPKDTYWPIQKIWKI</sequence>
<dbReference type="EMBL" id="DS268409">
    <property type="protein sequence ID" value="EFO94892.1"/>
    <property type="molecule type" value="Genomic_DNA"/>
</dbReference>
<keyword evidence="2" id="KW-1185">Reference proteome</keyword>
<proteinExistence type="predicted"/>
<dbReference type="HOGENOM" id="CLU_1355771_0_0_1"/>
<protein>
    <submittedName>
        <fullName evidence="1">Uncharacterized protein</fullName>
    </submittedName>
</protein>
<evidence type="ECO:0000313" key="2">
    <source>
        <dbReference type="Proteomes" id="UP000008281"/>
    </source>
</evidence>
<evidence type="ECO:0000313" key="1">
    <source>
        <dbReference type="EMBL" id="EFO94892.1"/>
    </source>
</evidence>
<reference evidence="1" key="1">
    <citation type="submission" date="2007-07" db="EMBL/GenBank/DDBJ databases">
        <title>PCAP assembly of the Caenorhabditis remanei genome.</title>
        <authorList>
            <consortium name="The Caenorhabditis remanei Sequencing Consortium"/>
            <person name="Wilson R.K."/>
        </authorList>
    </citation>
    <scope>NUCLEOTIDE SEQUENCE [LARGE SCALE GENOMIC DNA]</scope>
    <source>
        <strain evidence="1">PB4641</strain>
    </source>
</reference>
<dbReference type="AlphaFoldDB" id="E3LIC9"/>
<name>E3LIC9_CAERE</name>